<accession>A0AA38GXG3</accession>
<organism evidence="2 3">
    <name type="scientific">Taxus chinensis</name>
    <name type="common">Chinese yew</name>
    <name type="synonym">Taxus wallichiana var. chinensis</name>
    <dbReference type="NCBI Taxonomy" id="29808"/>
    <lineage>
        <taxon>Eukaryota</taxon>
        <taxon>Viridiplantae</taxon>
        <taxon>Streptophyta</taxon>
        <taxon>Embryophyta</taxon>
        <taxon>Tracheophyta</taxon>
        <taxon>Spermatophyta</taxon>
        <taxon>Pinopsida</taxon>
        <taxon>Pinidae</taxon>
        <taxon>Conifers II</taxon>
        <taxon>Cupressales</taxon>
        <taxon>Taxaceae</taxon>
        <taxon>Taxus</taxon>
    </lineage>
</organism>
<sequence length="74" mass="8642">MLKTWLEQWRQRDSDPDGHHSETKSETEKDAHMDSVKEEEEAEEFKELETGEITIRVSDVEGYDMERGKKSVSA</sequence>
<comment type="caution">
    <text evidence="2">The sequence shown here is derived from an EMBL/GenBank/DDBJ whole genome shotgun (WGS) entry which is preliminary data.</text>
</comment>
<evidence type="ECO:0000256" key="1">
    <source>
        <dbReference type="SAM" id="MobiDB-lite"/>
    </source>
</evidence>
<feature type="non-terminal residue" evidence="2">
    <location>
        <position position="1"/>
    </location>
</feature>
<protein>
    <submittedName>
        <fullName evidence="2">Uncharacterized protein</fullName>
    </submittedName>
</protein>
<keyword evidence="3" id="KW-1185">Reference proteome</keyword>
<name>A0AA38GXG3_TAXCH</name>
<feature type="region of interest" description="Disordered" evidence="1">
    <location>
        <begin position="1"/>
        <end position="46"/>
    </location>
</feature>
<feature type="compositionally biased region" description="Basic and acidic residues" evidence="1">
    <location>
        <begin position="9"/>
        <end position="36"/>
    </location>
</feature>
<evidence type="ECO:0000313" key="3">
    <source>
        <dbReference type="Proteomes" id="UP000824469"/>
    </source>
</evidence>
<gene>
    <name evidence="2" type="ORF">KI387_002479</name>
</gene>
<dbReference type="AlphaFoldDB" id="A0AA38GXG3"/>
<dbReference type="EMBL" id="JAHRHJ020000001">
    <property type="protein sequence ID" value="KAH9330371.1"/>
    <property type="molecule type" value="Genomic_DNA"/>
</dbReference>
<dbReference type="Proteomes" id="UP000824469">
    <property type="component" value="Unassembled WGS sequence"/>
</dbReference>
<proteinExistence type="predicted"/>
<evidence type="ECO:0000313" key="2">
    <source>
        <dbReference type="EMBL" id="KAH9330371.1"/>
    </source>
</evidence>
<feature type="compositionally biased region" description="Acidic residues" evidence="1">
    <location>
        <begin position="37"/>
        <end position="46"/>
    </location>
</feature>
<reference evidence="2 3" key="1">
    <citation type="journal article" date="2021" name="Nat. Plants">
        <title>The Taxus genome provides insights into paclitaxel biosynthesis.</title>
        <authorList>
            <person name="Xiong X."/>
            <person name="Gou J."/>
            <person name="Liao Q."/>
            <person name="Li Y."/>
            <person name="Zhou Q."/>
            <person name="Bi G."/>
            <person name="Li C."/>
            <person name="Du R."/>
            <person name="Wang X."/>
            <person name="Sun T."/>
            <person name="Guo L."/>
            <person name="Liang H."/>
            <person name="Lu P."/>
            <person name="Wu Y."/>
            <person name="Zhang Z."/>
            <person name="Ro D.K."/>
            <person name="Shang Y."/>
            <person name="Huang S."/>
            <person name="Yan J."/>
        </authorList>
    </citation>
    <scope>NUCLEOTIDE SEQUENCE [LARGE SCALE GENOMIC DNA]</scope>
    <source>
        <strain evidence="2">Ta-2019</strain>
    </source>
</reference>